<proteinExistence type="predicted"/>
<accession>A0A972SMN0</accession>
<dbReference type="Proteomes" id="UP000655523">
    <property type="component" value="Unassembled WGS sequence"/>
</dbReference>
<protein>
    <submittedName>
        <fullName evidence="1">Uncharacterized protein</fullName>
    </submittedName>
</protein>
<gene>
    <name evidence="1" type="ORF">GNZ13_32025</name>
</gene>
<name>A0A972SMN0_9BURK</name>
<dbReference type="RefSeq" id="WP_172172072.1">
    <property type="nucleotide sequence ID" value="NZ_WOEZ01000185.1"/>
</dbReference>
<evidence type="ECO:0000313" key="1">
    <source>
        <dbReference type="EMBL" id="NPT59065.1"/>
    </source>
</evidence>
<comment type="caution">
    <text evidence="1">The sequence shown here is derived from an EMBL/GenBank/DDBJ whole genome shotgun (WGS) entry which is preliminary data.</text>
</comment>
<dbReference type="EMBL" id="WOEZ01000185">
    <property type="protein sequence ID" value="NPT59065.1"/>
    <property type="molecule type" value="Genomic_DNA"/>
</dbReference>
<organism evidence="1 2">
    <name type="scientific">Paraburkholderia elongata</name>
    <dbReference type="NCBI Taxonomy" id="2675747"/>
    <lineage>
        <taxon>Bacteria</taxon>
        <taxon>Pseudomonadati</taxon>
        <taxon>Pseudomonadota</taxon>
        <taxon>Betaproteobacteria</taxon>
        <taxon>Burkholderiales</taxon>
        <taxon>Burkholderiaceae</taxon>
        <taxon>Paraburkholderia</taxon>
    </lineage>
</organism>
<sequence>MEMMQIEVTTDEAGYLFLSQQDGDEGQIVCLHPDQVPLVCEWMMQAIGAKTEIRESTRFEN</sequence>
<evidence type="ECO:0000313" key="2">
    <source>
        <dbReference type="Proteomes" id="UP000655523"/>
    </source>
</evidence>
<reference evidence="1 2" key="1">
    <citation type="submission" date="2019-11" db="EMBL/GenBank/DDBJ databases">
        <title>Metabolism of dissolved organic matter in forest soils.</title>
        <authorList>
            <person name="Cyle K.T."/>
            <person name="Wilhelm R.C."/>
            <person name="Martinez C.E."/>
        </authorList>
    </citation>
    <scope>NUCLEOTIDE SEQUENCE [LARGE SCALE GENOMIC DNA]</scope>
    <source>
        <strain evidence="1 2">5N</strain>
    </source>
</reference>
<dbReference type="AlphaFoldDB" id="A0A972SMN0"/>
<keyword evidence="2" id="KW-1185">Reference proteome</keyword>